<keyword evidence="1" id="KW-0812">Transmembrane</keyword>
<keyword evidence="1" id="KW-1133">Transmembrane helix</keyword>
<comment type="caution">
    <text evidence="6">The sequence shown here is derived from an EMBL/GenBank/DDBJ whole genome shotgun (WGS) entry which is preliminary data.</text>
</comment>
<feature type="domain" description="EAL" evidence="4">
    <location>
        <begin position="677"/>
        <end position="934"/>
    </location>
</feature>
<dbReference type="Pfam" id="PF00563">
    <property type="entry name" value="EAL"/>
    <property type="match status" value="1"/>
</dbReference>
<dbReference type="InterPro" id="IPR001633">
    <property type="entry name" value="EAL_dom"/>
</dbReference>
<dbReference type="CDD" id="cd01948">
    <property type="entry name" value="EAL"/>
    <property type="match status" value="1"/>
</dbReference>
<dbReference type="EMBL" id="QJKI01000032">
    <property type="protein sequence ID" value="PXX74469.1"/>
    <property type="molecule type" value="Genomic_DNA"/>
</dbReference>
<dbReference type="PROSITE" id="PS50112">
    <property type="entry name" value="PAS"/>
    <property type="match status" value="1"/>
</dbReference>
<dbReference type="PROSITE" id="PS50113">
    <property type="entry name" value="PAC"/>
    <property type="match status" value="1"/>
</dbReference>
<dbReference type="Pfam" id="PF00990">
    <property type="entry name" value="GGDEF"/>
    <property type="match status" value="1"/>
</dbReference>
<feature type="transmembrane region" description="Helical" evidence="1">
    <location>
        <begin position="206"/>
        <end position="224"/>
    </location>
</feature>
<dbReference type="InterPro" id="IPR043128">
    <property type="entry name" value="Rev_trsase/Diguanyl_cyclase"/>
</dbReference>
<accession>A0A318KR86</accession>
<evidence type="ECO:0000256" key="1">
    <source>
        <dbReference type="SAM" id="Phobius"/>
    </source>
</evidence>
<evidence type="ECO:0000313" key="6">
    <source>
        <dbReference type="EMBL" id="PXX74469.1"/>
    </source>
</evidence>
<dbReference type="PROSITE" id="PS50887">
    <property type="entry name" value="GGDEF"/>
    <property type="match status" value="1"/>
</dbReference>
<feature type="transmembrane region" description="Helical" evidence="1">
    <location>
        <begin position="15"/>
        <end position="37"/>
    </location>
</feature>
<dbReference type="SUPFAM" id="SSF55785">
    <property type="entry name" value="PYP-like sensor domain (PAS domain)"/>
    <property type="match status" value="2"/>
</dbReference>
<proteinExistence type="predicted"/>
<dbReference type="Pfam" id="PF08448">
    <property type="entry name" value="PAS_4"/>
    <property type="match status" value="1"/>
</dbReference>
<dbReference type="SUPFAM" id="SSF141868">
    <property type="entry name" value="EAL domain-like"/>
    <property type="match status" value="1"/>
</dbReference>
<dbReference type="AlphaFoldDB" id="A0A318KR86"/>
<dbReference type="InterPro" id="IPR029787">
    <property type="entry name" value="Nucleotide_cyclase"/>
</dbReference>
<feature type="domain" description="GGDEF" evidence="5">
    <location>
        <begin position="533"/>
        <end position="666"/>
    </location>
</feature>
<dbReference type="Gene3D" id="3.20.20.450">
    <property type="entry name" value="EAL domain"/>
    <property type="match status" value="1"/>
</dbReference>
<dbReference type="SUPFAM" id="SSF55073">
    <property type="entry name" value="Nucleotide cyclase"/>
    <property type="match status" value="1"/>
</dbReference>
<dbReference type="Proteomes" id="UP000247555">
    <property type="component" value="Unassembled WGS sequence"/>
</dbReference>
<dbReference type="Pfam" id="PF08447">
    <property type="entry name" value="PAS_3"/>
    <property type="match status" value="1"/>
</dbReference>
<dbReference type="Gene3D" id="3.30.450.20">
    <property type="entry name" value="PAS domain"/>
    <property type="match status" value="2"/>
</dbReference>
<organism evidence="6 7">
    <name type="scientific">Rivihabitans pingtungensis</name>
    <dbReference type="NCBI Taxonomy" id="1054498"/>
    <lineage>
        <taxon>Bacteria</taxon>
        <taxon>Pseudomonadati</taxon>
        <taxon>Pseudomonadota</taxon>
        <taxon>Betaproteobacteria</taxon>
        <taxon>Neisseriales</taxon>
        <taxon>Aquaspirillaceae</taxon>
        <taxon>Rivihabitans</taxon>
    </lineage>
</organism>
<dbReference type="OrthoDB" id="8552299at2"/>
<dbReference type="NCBIfam" id="TIGR00229">
    <property type="entry name" value="sensory_box"/>
    <property type="match status" value="2"/>
</dbReference>
<dbReference type="InterPro" id="IPR035919">
    <property type="entry name" value="EAL_sf"/>
</dbReference>
<dbReference type="SMART" id="SM00086">
    <property type="entry name" value="PAC"/>
    <property type="match status" value="2"/>
</dbReference>
<dbReference type="InterPro" id="IPR001610">
    <property type="entry name" value="PAC"/>
</dbReference>
<dbReference type="GO" id="GO:0003824">
    <property type="term" value="F:catalytic activity"/>
    <property type="evidence" value="ECO:0007669"/>
    <property type="project" value="UniProtKB-ARBA"/>
</dbReference>
<dbReference type="InterPro" id="IPR013655">
    <property type="entry name" value="PAS_fold_3"/>
</dbReference>
<feature type="domain" description="PAC" evidence="3">
    <location>
        <begin position="318"/>
        <end position="370"/>
    </location>
</feature>
<dbReference type="PROSITE" id="PS50883">
    <property type="entry name" value="EAL"/>
    <property type="match status" value="1"/>
</dbReference>
<dbReference type="Gene3D" id="3.30.70.270">
    <property type="match status" value="1"/>
</dbReference>
<evidence type="ECO:0000259" key="5">
    <source>
        <dbReference type="PROSITE" id="PS50887"/>
    </source>
</evidence>
<dbReference type="InterPro" id="IPR000160">
    <property type="entry name" value="GGDEF_dom"/>
</dbReference>
<dbReference type="SMART" id="SM00052">
    <property type="entry name" value="EAL"/>
    <property type="match status" value="1"/>
</dbReference>
<evidence type="ECO:0000259" key="3">
    <source>
        <dbReference type="PROSITE" id="PS50113"/>
    </source>
</evidence>
<dbReference type="InterPro" id="IPR052155">
    <property type="entry name" value="Biofilm_reg_signaling"/>
</dbReference>
<dbReference type="InterPro" id="IPR035965">
    <property type="entry name" value="PAS-like_dom_sf"/>
</dbReference>
<feature type="domain" description="PAS" evidence="2">
    <location>
        <begin position="243"/>
        <end position="315"/>
    </location>
</feature>
<keyword evidence="7" id="KW-1185">Reference proteome</keyword>
<evidence type="ECO:0000259" key="4">
    <source>
        <dbReference type="PROSITE" id="PS50883"/>
    </source>
</evidence>
<dbReference type="FunFam" id="3.30.70.270:FF:000001">
    <property type="entry name" value="Diguanylate cyclase domain protein"/>
    <property type="match status" value="1"/>
</dbReference>
<sequence>MKLNWITAHRRLLKLVWPFVLTVALQVALGVFSLNILSAVRAYVGGESLWSKGQKDAIYALYRYADSGHPADLVQYQQALGVIAGDRRAREALEQTEPNTDVAREGFLAGGNAPSDVDNLIWLFVEFRDDEDISHVARLWREGDRLMDELNLIAIRLQEAAASRTLDLDKQRALRQNIQRINEQITPLTKAFSRSLSDLARRVENLLLLINVLAAATLVGLALWRANRLLSQSEGYASALRQSEERFKLAVQGSNDGIWDWDMRTGAVYFSPRYKELLGFGQDDSSLDFATLTARLHPEDRERAIEALRRHLANEAHYDVEYRMRTRTGEYRWYRARGRVLRTPDGVPLRMSGSLTDATDRKEIEHALQSEKERAEITLAAIGEAVITTDTQGQIDYMNPAAEQLLSCSLTLARSKPLSSLFRLVDPLQRSHEMRLPPLQSGIQLPAISQNHHNLLLIQHDGQEISVNLTHSSIHTHDGQVEGQVLVLHDLTREHQYLASLSWQASHDMLTGLVNRREFERSLLASLATADSEHDALMYLDLDQFKTVNDTCGHAAGDALLRQTAAVLQQQLDPHDLLARLGGDEFGVLLSHTDLARAEHVAEALRQSVLKLNFTWGGQSFSISASIGLVYLDQHPVTLAEVLRAADVACYMAKEKGRNRVQRYRPQDSEVSLRYDEMEWVHRLHRALEEQRLCLYAQTIQPLAENSDGEHYEVLLRLRDEQGDLVPPIAFLPAAERYNLMPQIDRWVVTAALRALEARHLGPDKPRLGLCAINLSGASINDEQFLDFLRDTLRNSPVPTTSLCFEITETSAIASLASAARVVSELRALGCHFALDDFGTGMSSFAYLKHLPVDYLKIDGSFVKDMVRDPVDRAMVEMIQRISAMMGKHTIAEYVEDLDTLNMLRACGVHYAQGYGIARPQPFYDPRPVPAQITAPDRTTTSP</sequence>
<reference evidence="6 7" key="1">
    <citation type="submission" date="2018-05" db="EMBL/GenBank/DDBJ databases">
        <title>Genomic Encyclopedia of Type Strains, Phase IV (KMG-IV): sequencing the most valuable type-strain genomes for metagenomic binning, comparative biology and taxonomic classification.</title>
        <authorList>
            <person name="Goeker M."/>
        </authorList>
    </citation>
    <scope>NUCLEOTIDE SEQUENCE [LARGE SCALE GENOMIC DNA]</scope>
    <source>
        <strain evidence="6 7">DSM 29661</strain>
    </source>
</reference>
<evidence type="ECO:0000313" key="7">
    <source>
        <dbReference type="Proteomes" id="UP000247555"/>
    </source>
</evidence>
<dbReference type="PANTHER" id="PTHR44757:SF4">
    <property type="entry name" value="DIGUANYLATE CYCLASE DGCE-RELATED"/>
    <property type="match status" value="1"/>
</dbReference>
<dbReference type="InterPro" id="IPR000700">
    <property type="entry name" value="PAS-assoc_C"/>
</dbReference>
<dbReference type="CDD" id="cd01949">
    <property type="entry name" value="GGDEF"/>
    <property type="match status" value="1"/>
</dbReference>
<dbReference type="InterPro" id="IPR000014">
    <property type="entry name" value="PAS"/>
</dbReference>
<evidence type="ECO:0000259" key="2">
    <source>
        <dbReference type="PROSITE" id="PS50112"/>
    </source>
</evidence>
<dbReference type="NCBIfam" id="TIGR00254">
    <property type="entry name" value="GGDEF"/>
    <property type="match status" value="1"/>
</dbReference>
<dbReference type="CDD" id="cd00130">
    <property type="entry name" value="PAS"/>
    <property type="match status" value="2"/>
</dbReference>
<protein>
    <submittedName>
        <fullName evidence="6">PAS domain S-box-containing protein/diguanylate cyclase (GGDEF)-like protein</fullName>
    </submittedName>
</protein>
<dbReference type="SMART" id="SM00267">
    <property type="entry name" value="GGDEF"/>
    <property type="match status" value="1"/>
</dbReference>
<dbReference type="PANTHER" id="PTHR44757">
    <property type="entry name" value="DIGUANYLATE CYCLASE DGCP"/>
    <property type="match status" value="1"/>
</dbReference>
<dbReference type="SMART" id="SM00091">
    <property type="entry name" value="PAS"/>
    <property type="match status" value="2"/>
</dbReference>
<gene>
    <name evidence="6" type="ORF">DFR34_13211</name>
</gene>
<dbReference type="InterPro" id="IPR013656">
    <property type="entry name" value="PAS_4"/>
</dbReference>
<keyword evidence="1" id="KW-0472">Membrane</keyword>
<name>A0A318KR86_9NEIS</name>
<dbReference type="RefSeq" id="WP_158281861.1">
    <property type="nucleotide sequence ID" value="NZ_QJKI01000032.1"/>
</dbReference>